<reference evidence="2 3" key="1">
    <citation type="journal article" date="2019" name="Int. J. Syst. Evol. Microbiol.">
        <title>The Global Catalogue of Microorganisms (GCM) 10K type strain sequencing project: providing services to taxonomists for standard genome sequencing and annotation.</title>
        <authorList>
            <consortium name="The Broad Institute Genomics Platform"/>
            <consortium name="The Broad Institute Genome Sequencing Center for Infectious Disease"/>
            <person name="Wu L."/>
            <person name="Ma J."/>
        </authorList>
    </citation>
    <scope>NUCLEOTIDE SEQUENCE [LARGE SCALE GENOMIC DNA]</scope>
    <source>
        <strain evidence="2 3">JCM 14902</strain>
    </source>
</reference>
<sequence>MGVFQRVDARFNRDGTLKKDPRESTVISVSGDKPVSVKVPVSSTDARLVPTKGHAEPPKKVDVNGGVAEVAFTPEGVADKKIEARYDKPLPVDVAVSYTFNGEPVSAEDVDSKIKNKKGTVQITYTLTNTTSTPVTACFTGFDGQPQTQTLTTPLPILAYLTVTVPDATTSFTAPGAAPSHSKSGVAVGWTGALFEPFGSTKQSFTLTMTTAKSSVPQASVILATLDPWSITGQVAAASAQSLGTAQAAARKAMSAVETSLDAIQQRMSSFQGSSGQTTASGARSPISLPAVNGAGVHLPGVSIPAIQAPSIDTPALLLPPVVDFTAPQLTVPTMVDPGLPLPDFAGLHKQLAVVIGALDAGPTAAKLAALETAVSASAGNVNAVTEAAKALADLTKALKNSAQKASDGLDGIVAQVPPALDKAVKLRQLLDQIQTDVDALQHPADAALQKVNDDLTAARDLTDALVTALTNLDNVAHTAQADVAALKTKVTTLERSAADLVTTLTGKLVSGQSALEAAQTDAAETIMAQLGAAGDAAVALGSKLDAEAAQSDKNKGTLAELMDAVVKRSAQKAVQEAEDKAAAAVAKAHAAAQNAVNSANATLGAAIAKAKAATADAAARAAQQASLAIQDAEASAREAAGATAAEVGDGVTAANDAFAQLLCLNQQALLHQLPAGSATGVSSQNGRFAYIIEGS</sequence>
<dbReference type="Proteomes" id="UP001500326">
    <property type="component" value="Unassembled WGS sequence"/>
</dbReference>
<evidence type="ECO:0000313" key="2">
    <source>
        <dbReference type="EMBL" id="GAA1979438.1"/>
    </source>
</evidence>
<feature type="coiled-coil region" evidence="1">
    <location>
        <begin position="568"/>
        <end position="595"/>
    </location>
</feature>
<protein>
    <submittedName>
        <fullName evidence="2">Uncharacterized protein</fullName>
    </submittedName>
</protein>
<accession>A0ABN2S2V5</accession>
<proteinExistence type="predicted"/>
<evidence type="ECO:0000313" key="3">
    <source>
        <dbReference type="Proteomes" id="UP001500326"/>
    </source>
</evidence>
<evidence type="ECO:0000256" key="1">
    <source>
        <dbReference type="SAM" id="Coils"/>
    </source>
</evidence>
<comment type="caution">
    <text evidence="2">The sequence shown here is derived from an EMBL/GenBank/DDBJ whole genome shotgun (WGS) entry which is preliminary data.</text>
</comment>
<gene>
    <name evidence="2" type="ORF">GCM10009777_11000</name>
</gene>
<keyword evidence="1" id="KW-0175">Coiled coil</keyword>
<keyword evidence="3" id="KW-1185">Reference proteome</keyword>
<dbReference type="EMBL" id="BAAAOH010000001">
    <property type="protein sequence ID" value="GAA1979438.1"/>
    <property type="molecule type" value="Genomic_DNA"/>
</dbReference>
<name>A0ABN2S2V5_9MICO</name>
<organism evidence="2 3">
    <name type="scientific">Microbacterium pumilum</name>
    <dbReference type="NCBI Taxonomy" id="344165"/>
    <lineage>
        <taxon>Bacteria</taxon>
        <taxon>Bacillati</taxon>
        <taxon>Actinomycetota</taxon>
        <taxon>Actinomycetes</taxon>
        <taxon>Micrococcales</taxon>
        <taxon>Microbacteriaceae</taxon>
        <taxon>Microbacterium</taxon>
    </lineage>
</organism>